<evidence type="ECO:0000313" key="2">
    <source>
        <dbReference type="Proteomes" id="UP000325395"/>
    </source>
</evidence>
<gene>
    <name evidence="1" type="ORF">BDV36DRAFT_296107</name>
</gene>
<dbReference type="EMBL" id="ML735737">
    <property type="protein sequence ID" value="KAE8417532.1"/>
    <property type="molecule type" value="Genomic_DNA"/>
</dbReference>
<evidence type="ECO:0000313" key="1">
    <source>
        <dbReference type="EMBL" id="KAE8417532.1"/>
    </source>
</evidence>
<sequence>MYVLNFHYKAQTDLYNELVREECARVQENLEDDGISDLVNKSLVAPNLEADDLEVKAGVITGTGYVDEYPQWYSTYLYCRRRVDVDENKVNTPNAPNIQNWGWRVVFVEAEPASPLTPLVMYGRKPRFDSIPEFLDWYWTWPDHLDARGLLSLRRHANRCETDCESDCDIHSFVPAPFPPGYDEKERI</sequence>
<keyword evidence="2" id="KW-1185">Reference proteome</keyword>
<reference evidence="1 2" key="1">
    <citation type="submission" date="2019-04" db="EMBL/GenBank/DDBJ databases">
        <authorList>
            <consortium name="DOE Joint Genome Institute"/>
            <person name="Mondo S."/>
            <person name="Kjaerbolling I."/>
            <person name="Vesth T."/>
            <person name="Frisvad J.C."/>
            <person name="Nybo J.L."/>
            <person name="Theobald S."/>
            <person name="Kildgaard S."/>
            <person name="Isbrandt T."/>
            <person name="Kuo A."/>
            <person name="Sato A."/>
            <person name="Lyhne E.K."/>
            <person name="Kogle M.E."/>
            <person name="Wiebenga A."/>
            <person name="Kun R.S."/>
            <person name="Lubbers R.J."/>
            <person name="Makela M.R."/>
            <person name="Barry K."/>
            <person name="Chovatia M."/>
            <person name="Clum A."/>
            <person name="Daum C."/>
            <person name="Haridas S."/>
            <person name="He G."/>
            <person name="LaButti K."/>
            <person name="Lipzen A."/>
            <person name="Riley R."/>
            <person name="Salamov A."/>
            <person name="Simmons B.A."/>
            <person name="Magnuson J.K."/>
            <person name="Henrissat B."/>
            <person name="Mortensen U.H."/>
            <person name="Larsen T.O."/>
            <person name="Devries R.P."/>
            <person name="Grigoriev I.V."/>
            <person name="Machida M."/>
            <person name="Baker S.E."/>
            <person name="Andersen M.R."/>
            <person name="Cantor M.N."/>
            <person name="Hua S.X."/>
        </authorList>
    </citation>
    <scope>NUCLEOTIDE SEQUENCE [LARGE SCALE GENOMIC DNA]</scope>
    <source>
        <strain evidence="1 2">CBS 117616</strain>
    </source>
</reference>
<organism evidence="1 2">
    <name type="scientific">Aspergillus pseudocaelatus</name>
    <dbReference type="NCBI Taxonomy" id="1825620"/>
    <lineage>
        <taxon>Eukaryota</taxon>
        <taxon>Fungi</taxon>
        <taxon>Dikarya</taxon>
        <taxon>Ascomycota</taxon>
        <taxon>Pezizomycotina</taxon>
        <taxon>Eurotiomycetes</taxon>
        <taxon>Eurotiomycetidae</taxon>
        <taxon>Eurotiales</taxon>
        <taxon>Aspergillaceae</taxon>
        <taxon>Aspergillus</taxon>
        <taxon>Aspergillus subgen. Circumdati</taxon>
    </lineage>
</organism>
<proteinExistence type="predicted"/>
<dbReference type="Proteomes" id="UP000325395">
    <property type="component" value="Unassembled WGS sequence"/>
</dbReference>
<accession>A0ABQ6WK87</accession>
<protein>
    <submittedName>
        <fullName evidence="1">Uncharacterized protein</fullName>
    </submittedName>
</protein>
<name>A0ABQ6WK87_9EURO</name>